<dbReference type="FunFam" id="1.20.1250.20:FF:000085">
    <property type="entry name" value="MFS peptide transporter Ptr2"/>
    <property type="match status" value="1"/>
</dbReference>
<feature type="transmembrane region" description="Helical" evidence="9">
    <location>
        <begin position="202"/>
        <end position="221"/>
    </location>
</feature>
<name>A0A2J6PSF8_9HELO</name>
<keyword evidence="4 7" id="KW-0812">Transmembrane</keyword>
<feature type="transmembrane region" description="Helical" evidence="9">
    <location>
        <begin position="288"/>
        <end position="308"/>
    </location>
</feature>
<feature type="transmembrane region" description="Helical" evidence="9">
    <location>
        <begin position="151"/>
        <end position="168"/>
    </location>
</feature>
<keyword evidence="3 7" id="KW-0813">Transport</keyword>
<proteinExistence type="inferred from homology"/>
<feature type="transmembrane region" description="Helical" evidence="9">
    <location>
        <begin position="431"/>
        <end position="449"/>
    </location>
</feature>
<keyword evidence="5 9" id="KW-1133">Transmembrane helix</keyword>
<evidence type="ECO:0000256" key="3">
    <source>
        <dbReference type="ARBA" id="ARBA00022448"/>
    </source>
</evidence>
<feature type="region of interest" description="Disordered" evidence="8">
    <location>
        <begin position="44"/>
        <end position="65"/>
    </location>
</feature>
<evidence type="ECO:0000256" key="5">
    <source>
        <dbReference type="ARBA" id="ARBA00022989"/>
    </source>
</evidence>
<evidence type="ECO:0000256" key="4">
    <source>
        <dbReference type="ARBA" id="ARBA00022692"/>
    </source>
</evidence>
<feature type="transmembrane region" description="Helical" evidence="9">
    <location>
        <begin position="515"/>
        <end position="534"/>
    </location>
</feature>
<dbReference type="InterPro" id="IPR036259">
    <property type="entry name" value="MFS_trans_sf"/>
</dbReference>
<keyword evidence="6 9" id="KW-0472">Membrane</keyword>
<reference evidence="10 11" key="1">
    <citation type="submission" date="2016-05" db="EMBL/GenBank/DDBJ databases">
        <title>A degradative enzymes factory behind the ericoid mycorrhizal symbiosis.</title>
        <authorList>
            <consortium name="DOE Joint Genome Institute"/>
            <person name="Martino E."/>
            <person name="Morin E."/>
            <person name="Grelet G."/>
            <person name="Kuo A."/>
            <person name="Kohler A."/>
            <person name="Daghino S."/>
            <person name="Barry K."/>
            <person name="Choi C."/>
            <person name="Cichocki N."/>
            <person name="Clum A."/>
            <person name="Copeland A."/>
            <person name="Hainaut M."/>
            <person name="Haridas S."/>
            <person name="Labutti K."/>
            <person name="Lindquist E."/>
            <person name="Lipzen A."/>
            <person name="Khouja H.-R."/>
            <person name="Murat C."/>
            <person name="Ohm R."/>
            <person name="Olson A."/>
            <person name="Spatafora J."/>
            <person name="Veneault-Fourrey C."/>
            <person name="Henrissat B."/>
            <person name="Grigoriev I."/>
            <person name="Martin F."/>
            <person name="Perotto S."/>
        </authorList>
    </citation>
    <scope>NUCLEOTIDE SEQUENCE [LARGE SCALE GENOMIC DNA]</scope>
    <source>
        <strain evidence="10 11">UAMH 7357</strain>
    </source>
</reference>
<comment type="subcellular location">
    <subcellularLocation>
        <location evidence="1 7">Membrane</location>
        <topology evidence="1 7">Multi-pass membrane protein</topology>
    </subcellularLocation>
</comment>
<accession>A0A2J6PSF8</accession>
<dbReference type="PROSITE" id="PS01023">
    <property type="entry name" value="PTR2_2"/>
    <property type="match status" value="1"/>
</dbReference>
<organism evidence="10 11">
    <name type="scientific">Hyaloscypha hepaticicola</name>
    <dbReference type="NCBI Taxonomy" id="2082293"/>
    <lineage>
        <taxon>Eukaryota</taxon>
        <taxon>Fungi</taxon>
        <taxon>Dikarya</taxon>
        <taxon>Ascomycota</taxon>
        <taxon>Pezizomycotina</taxon>
        <taxon>Leotiomycetes</taxon>
        <taxon>Helotiales</taxon>
        <taxon>Hyaloscyphaceae</taxon>
        <taxon>Hyaloscypha</taxon>
    </lineage>
</organism>
<evidence type="ECO:0000256" key="2">
    <source>
        <dbReference type="ARBA" id="ARBA00005982"/>
    </source>
</evidence>
<gene>
    <name evidence="10" type="ORF">NA56DRAFT_283155</name>
</gene>
<evidence type="ECO:0000256" key="1">
    <source>
        <dbReference type="ARBA" id="ARBA00004141"/>
    </source>
</evidence>
<feature type="transmembrane region" description="Helical" evidence="9">
    <location>
        <begin position="546"/>
        <end position="568"/>
    </location>
</feature>
<feature type="transmembrane region" description="Helical" evidence="9">
    <location>
        <begin position="574"/>
        <end position="594"/>
    </location>
</feature>
<dbReference type="InterPro" id="IPR000109">
    <property type="entry name" value="POT_fam"/>
</dbReference>
<comment type="similarity">
    <text evidence="2 7">Belongs to the major facilitator superfamily. Proton-dependent oligopeptide transporter (POT/PTR) (TC 2.A.17) family.</text>
</comment>
<sequence>MPTNIDDAAAGAKLDPSLALPAHFKHEGPAANHATELPLVYEGQPTELPHPRVHGRDGTNYYDQDLGEFPTEEELQSLRRVSDKVPWKAFALAFVELCERFSYYGTTVVFTNFIQQPLPAGSNTGAGHSGQSGALAFGQRASTGIGTFNQFWVYIMPLFGAWVADAYLGRYRTICIALAIAIVGHIVLVVSATPTVIVHPNNALACFLIGLIIMGVGTGAFKSNISPLIAEQLPLTKMITRDLPSGERVIVDPTVTQSRVYHYFYLFINIGALVGQIGMVYAEKNVGYWLAYLLPTILLCLCPLVVLWGRNKYVRTPPAGSVLGKATKIFMLGNKGRWHLNPVQTYKHLNDGTFWENVKPSNIAPAARPNWMTFDDAWVDEVKRGFAACEVFLWFPLYWLTYNQLNNNLVSQAAVMTTNGLPNDLLSNLDPLALIILIPICDMVLWPWLRKMKIHFTPIKKITWGFYTGSAAMIWAAVIQAYIYKMSECGNNASGLKADGTACAPVSINVWAQTGAYVLIAISEILASITGLEYAFSKAPKNMRSLVMSVFLFQSAISAAIGEAFVTVSADPLLVWNYGAMAVISFIGGTIFWFQFRSLDREEDQLNMLPTGHLTLTSDEESVVLKKESHDEKHSNVDDVKRVQSA</sequence>
<keyword evidence="11" id="KW-1185">Reference proteome</keyword>
<dbReference type="Gene3D" id="1.20.1250.20">
    <property type="entry name" value="MFS general substrate transporter like domains"/>
    <property type="match status" value="1"/>
</dbReference>
<evidence type="ECO:0000256" key="7">
    <source>
        <dbReference type="RuleBase" id="RU003755"/>
    </source>
</evidence>
<feature type="region of interest" description="Disordered" evidence="8">
    <location>
        <begin position="625"/>
        <end position="646"/>
    </location>
</feature>
<dbReference type="Pfam" id="PF00854">
    <property type="entry name" value="PTR2"/>
    <property type="match status" value="1"/>
</dbReference>
<feature type="transmembrane region" description="Helical" evidence="9">
    <location>
        <begin position="461"/>
        <end position="483"/>
    </location>
</feature>
<dbReference type="OrthoDB" id="8904098at2759"/>
<evidence type="ECO:0000256" key="8">
    <source>
        <dbReference type="SAM" id="MobiDB-lite"/>
    </source>
</evidence>
<feature type="transmembrane region" description="Helical" evidence="9">
    <location>
        <begin position="263"/>
        <end position="282"/>
    </location>
</feature>
<dbReference type="EMBL" id="KZ613502">
    <property type="protein sequence ID" value="PMD16968.1"/>
    <property type="molecule type" value="Genomic_DNA"/>
</dbReference>
<dbReference type="InterPro" id="IPR018456">
    <property type="entry name" value="PTR2_symporter_CS"/>
</dbReference>
<dbReference type="Proteomes" id="UP000235672">
    <property type="component" value="Unassembled WGS sequence"/>
</dbReference>
<feature type="transmembrane region" description="Helical" evidence="9">
    <location>
        <begin position="175"/>
        <end position="196"/>
    </location>
</feature>
<feature type="transmembrane region" description="Helical" evidence="9">
    <location>
        <begin position="385"/>
        <end position="402"/>
    </location>
</feature>
<dbReference type="GO" id="GO:0005886">
    <property type="term" value="C:plasma membrane"/>
    <property type="evidence" value="ECO:0007669"/>
    <property type="project" value="UniProtKB-ARBA"/>
</dbReference>
<dbReference type="PANTHER" id="PTHR11654">
    <property type="entry name" value="OLIGOPEPTIDE TRANSPORTER-RELATED"/>
    <property type="match status" value="1"/>
</dbReference>
<evidence type="ECO:0000313" key="11">
    <source>
        <dbReference type="Proteomes" id="UP000235672"/>
    </source>
</evidence>
<dbReference type="SUPFAM" id="SSF103473">
    <property type="entry name" value="MFS general substrate transporter"/>
    <property type="match status" value="1"/>
</dbReference>
<evidence type="ECO:0000256" key="9">
    <source>
        <dbReference type="SAM" id="Phobius"/>
    </source>
</evidence>
<evidence type="ECO:0000256" key="6">
    <source>
        <dbReference type="ARBA" id="ARBA00023136"/>
    </source>
</evidence>
<dbReference type="GO" id="GO:0071916">
    <property type="term" value="F:dipeptide transmembrane transporter activity"/>
    <property type="evidence" value="ECO:0007669"/>
    <property type="project" value="UniProtKB-ARBA"/>
</dbReference>
<evidence type="ECO:0000313" key="10">
    <source>
        <dbReference type="EMBL" id="PMD16968.1"/>
    </source>
</evidence>
<dbReference type="AlphaFoldDB" id="A0A2J6PSF8"/>
<protein>
    <submittedName>
        <fullName evidence="10">PTR2-domain-containing protein</fullName>
    </submittedName>
</protein>